<feature type="transmembrane region" description="Helical" evidence="25">
    <location>
        <begin position="268"/>
        <end position="287"/>
    </location>
</feature>
<evidence type="ECO:0000256" key="25">
    <source>
        <dbReference type="SAM" id="Phobius"/>
    </source>
</evidence>
<feature type="transmembrane region" description="Helical" evidence="25">
    <location>
        <begin position="235"/>
        <end position="256"/>
    </location>
</feature>
<comment type="catalytic activity">
    <reaction evidence="17">
        <text>L-arginyl-glycine(out) = L-arginyl-glycine(in)</text>
        <dbReference type="Rhea" id="RHEA:79391"/>
        <dbReference type="ChEBI" id="CHEBI:229955"/>
    </reaction>
</comment>
<evidence type="ECO:0000256" key="19">
    <source>
        <dbReference type="ARBA" id="ARBA00044919"/>
    </source>
</evidence>
<feature type="domain" description="Major facilitator superfamily (MFS) profile" evidence="26">
    <location>
        <begin position="16"/>
        <end position="426"/>
    </location>
</feature>
<evidence type="ECO:0000256" key="6">
    <source>
        <dbReference type="ARBA" id="ARBA00023136"/>
    </source>
</evidence>
<evidence type="ECO:0000256" key="2">
    <source>
        <dbReference type="ARBA" id="ARBA00008335"/>
    </source>
</evidence>
<feature type="transmembrane region" description="Helical" evidence="25">
    <location>
        <begin position="107"/>
        <end position="125"/>
    </location>
</feature>
<evidence type="ECO:0000256" key="18">
    <source>
        <dbReference type="ARBA" id="ARBA00044912"/>
    </source>
</evidence>
<evidence type="ECO:0000256" key="16">
    <source>
        <dbReference type="ARBA" id="ARBA00044900"/>
    </source>
</evidence>
<keyword evidence="7" id="KW-0458">Lysosome</keyword>
<comment type="catalytic activity">
    <reaction evidence="10">
        <text>L-alpha-aminoacyl-L-arginine(out) = L-alpha-aminoacyl-L-arginine(in)</text>
        <dbReference type="Rhea" id="RHEA:79367"/>
        <dbReference type="ChEBI" id="CHEBI:229968"/>
    </reaction>
</comment>
<evidence type="ECO:0000256" key="17">
    <source>
        <dbReference type="ARBA" id="ARBA00044903"/>
    </source>
</evidence>
<keyword evidence="6 25" id="KW-0472">Membrane</keyword>
<dbReference type="Gene3D" id="1.20.1250.20">
    <property type="entry name" value="MFS general substrate transporter like domains"/>
    <property type="match status" value="2"/>
</dbReference>
<comment type="catalytic activity">
    <reaction evidence="19">
        <text>L-alanyl-L-lysine(out) = L-alanyl-L-lysine(in)</text>
        <dbReference type="Rhea" id="RHEA:79415"/>
        <dbReference type="ChEBI" id="CHEBI:192470"/>
    </reaction>
</comment>
<evidence type="ECO:0000259" key="26">
    <source>
        <dbReference type="PROSITE" id="PS50850"/>
    </source>
</evidence>
<comment type="catalytic activity">
    <reaction evidence="14">
        <text>L-aspartyl-L-lysine(out) = L-aspartyl-L-lysine(in)</text>
        <dbReference type="Rhea" id="RHEA:79411"/>
        <dbReference type="ChEBI" id="CHEBI:229953"/>
    </reaction>
</comment>
<comment type="catalytic activity">
    <reaction evidence="9">
        <text>L-histidyl-glycine(out) = L-histidyl-glycine(in)</text>
        <dbReference type="Rhea" id="RHEA:79395"/>
        <dbReference type="ChEBI" id="CHEBI:229957"/>
    </reaction>
</comment>
<evidence type="ECO:0000256" key="1">
    <source>
        <dbReference type="ARBA" id="ARBA00004155"/>
    </source>
</evidence>
<evidence type="ECO:0000256" key="15">
    <source>
        <dbReference type="ARBA" id="ARBA00044899"/>
    </source>
</evidence>
<accession>A0A1G5QKN8</accession>
<dbReference type="InterPro" id="IPR005829">
    <property type="entry name" value="Sugar_transporter_CS"/>
</dbReference>
<comment type="function">
    <text evidence="23">Lysosomal dipeptide uniporter that selectively exports lysine, arginine or histidine-containing dipeptides with a net positive charge from the lysosome lumen into the cytosol. Could play a role in a specific type of protein O-glycosylation indirectly regulating macrophages migration and tissue invasion. Also essential for liver homeostasis.</text>
</comment>
<comment type="catalytic activity">
    <reaction evidence="16">
        <text>L-lysyl-L-lysine(out) = L-lysyl-L-lysine(in)</text>
        <dbReference type="Rhea" id="RHEA:79403"/>
        <dbReference type="ChEBI" id="CHEBI:229956"/>
    </reaction>
</comment>
<comment type="similarity">
    <text evidence="2">Belongs to the major facilitator superfamily.</text>
</comment>
<dbReference type="Proteomes" id="UP000199648">
    <property type="component" value="Unassembled WGS sequence"/>
</dbReference>
<dbReference type="InterPro" id="IPR011701">
    <property type="entry name" value="MFS"/>
</dbReference>
<evidence type="ECO:0000256" key="22">
    <source>
        <dbReference type="ARBA" id="ARBA00045018"/>
    </source>
</evidence>
<dbReference type="AlphaFoldDB" id="A0A1G5QKN8"/>
<feature type="transmembrane region" description="Helical" evidence="25">
    <location>
        <begin position="170"/>
        <end position="190"/>
    </location>
</feature>
<dbReference type="GO" id="GO:0005765">
    <property type="term" value="C:lysosomal membrane"/>
    <property type="evidence" value="ECO:0007669"/>
    <property type="project" value="UniProtKB-SubCell"/>
</dbReference>
<keyword evidence="28" id="KW-1185">Reference proteome</keyword>
<dbReference type="PROSITE" id="PS00216">
    <property type="entry name" value="SUGAR_TRANSPORT_1"/>
    <property type="match status" value="1"/>
</dbReference>
<dbReference type="PIRSF" id="PIRSF002808">
    <property type="entry name" value="Hexose_phosphate_transp"/>
    <property type="match status" value="1"/>
</dbReference>
<feature type="transmembrane region" description="Helical" evidence="25">
    <location>
        <begin position="358"/>
        <end position="381"/>
    </location>
</feature>
<evidence type="ECO:0000256" key="8">
    <source>
        <dbReference type="ARBA" id="ARBA00044876"/>
    </source>
</evidence>
<dbReference type="Pfam" id="PF07690">
    <property type="entry name" value="MFS_1"/>
    <property type="match status" value="1"/>
</dbReference>
<evidence type="ECO:0000256" key="11">
    <source>
        <dbReference type="ARBA" id="ARBA00044884"/>
    </source>
</evidence>
<comment type="catalytic activity">
    <reaction evidence="13">
        <text>L-alpha-aminoacyl-L-lysine(out) = L-alpha-aminoacyl-L-lysine(in)</text>
        <dbReference type="Rhea" id="RHEA:79383"/>
        <dbReference type="ChEBI" id="CHEBI:229966"/>
    </reaction>
</comment>
<dbReference type="PROSITE" id="PS50850">
    <property type="entry name" value="MFS"/>
    <property type="match status" value="1"/>
</dbReference>
<proteinExistence type="inferred from homology"/>
<feature type="transmembrane region" description="Helical" evidence="25">
    <location>
        <begin position="137"/>
        <end position="164"/>
    </location>
</feature>
<dbReference type="InterPro" id="IPR000849">
    <property type="entry name" value="Sugar_P_transporter"/>
</dbReference>
<evidence type="ECO:0000256" key="5">
    <source>
        <dbReference type="ARBA" id="ARBA00022989"/>
    </source>
</evidence>
<dbReference type="RefSeq" id="WP_092996942.1">
    <property type="nucleotide sequence ID" value="NZ_FMWD01000006.1"/>
</dbReference>
<dbReference type="PANTHER" id="PTHR23512">
    <property type="entry name" value="MAJOR FACILITATOR SUPERFAMILY DOMAIN-CONTAINING PROTEIN 1"/>
    <property type="match status" value="1"/>
</dbReference>
<protein>
    <recommendedName>
        <fullName evidence="21">Lysosomal dipeptide transporter MFSD1</fullName>
    </recommendedName>
    <alternativeName>
        <fullName evidence="22">Major facilitator superfamily domain-containing protein 1</fullName>
    </alternativeName>
</protein>
<evidence type="ECO:0000256" key="21">
    <source>
        <dbReference type="ARBA" id="ARBA00044985"/>
    </source>
</evidence>
<evidence type="ECO:0000313" key="28">
    <source>
        <dbReference type="Proteomes" id="UP000199648"/>
    </source>
</evidence>
<evidence type="ECO:0000256" key="14">
    <source>
        <dbReference type="ARBA" id="ARBA00044898"/>
    </source>
</evidence>
<dbReference type="InterPro" id="IPR036259">
    <property type="entry name" value="MFS_trans_sf"/>
</dbReference>
<dbReference type="InterPro" id="IPR020846">
    <property type="entry name" value="MFS_dom"/>
</dbReference>
<feature type="transmembrane region" description="Helical" evidence="25">
    <location>
        <begin position="83"/>
        <end position="101"/>
    </location>
</feature>
<keyword evidence="4 25" id="KW-0812">Transmembrane</keyword>
<evidence type="ECO:0000256" key="10">
    <source>
        <dbReference type="ARBA" id="ARBA00044881"/>
    </source>
</evidence>
<evidence type="ECO:0000256" key="23">
    <source>
        <dbReference type="ARBA" id="ARBA00045709"/>
    </source>
</evidence>
<comment type="catalytic activity">
    <reaction evidence="20">
        <text>L-lysyl-glycine(out) = L-lysyl-glycine(in)</text>
        <dbReference type="Rhea" id="RHEA:79407"/>
        <dbReference type="ChEBI" id="CHEBI:191202"/>
    </reaction>
</comment>
<evidence type="ECO:0000256" key="3">
    <source>
        <dbReference type="ARBA" id="ARBA00022448"/>
    </source>
</evidence>
<evidence type="ECO:0000256" key="13">
    <source>
        <dbReference type="ARBA" id="ARBA00044893"/>
    </source>
</evidence>
<dbReference type="GO" id="GO:0022857">
    <property type="term" value="F:transmembrane transporter activity"/>
    <property type="evidence" value="ECO:0007669"/>
    <property type="project" value="InterPro"/>
</dbReference>
<organism evidence="27 28">
    <name type="scientific">Thiohalomonas denitrificans</name>
    <dbReference type="NCBI Taxonomy" id="415747"/>
    <lineage>
        <taxon>Bacteria</taxon>
        <taxon>Pseudomonadati</taxon>
        <taxon>Pseudomonadota</taxon>
        <taxon>Gammaproteobacteria</taxon>
        <taxon>Thiohalomonadales</taxon>
        <taxon>Thiohalomonadaceae</taxon>
        <taxon>Thiohalomonas</taxon>
    </lineage>
</organism>
<gene>
    <name evidence="27" type="ORF">SAMN03097708_02262</name>
</gene>
<name>A0A1G5QKN8_9GAMM</name>
<dbReference type="EMBL" id="FMWD01000006">
    <property type="protein sequence ID" value="SCZ62120.1"/>
    <property type="molecule type" value="Genomic_DNA"/>
</dbReference>
<comment type="catalytic activity">
    <reaction evidence="12">
        <text>L-lysyl-L-alpha-amino acid(out) = L-lysyl-L-alpha-amino acid(in)</text>
        <dbReference type="Rhea" id="RHEA:79387"/>
        <dbReference type="ChEBI" id="CHEBI:229965"/>
    </reaction>
</comment>
<comment type="catalytic activity">
    <reaction evidence="18">
        <text>L-histidyl-L-alpha-amino acid(out) = L-histidyl-L-alpha-amino acid(in)</text>
        <dbReference type="Rhea" id="RHEA:79379"/>
        <dbReference type="ChEBI" id="CHEBI:229964"/>
    </reaction>
</comment>
<comment type="catalytic activity">
    <reaction evidence="11">
        <text>L-alpha-aminoacyl-L-histidine(out) = L-alpha-aminoacyl-L-histidine(in)</text>
        <dbReference type="Rhea" id="RHEA:79375"/>
        <dbReference type="ChEBI" id="CHEBI:229967"/>
    </reaction>
</comment>
<sequence length="437" mass="46685">MSPDSHRRFQRIRWTIFGLLVASYMMVYFHRMAPGAVSADLMQTFGTSGAALGSLAAMYYYIYTAMQVPSGVLADTLGPRLSVTIGALVAGGGSLLFGLAPDFMTASIGRFFVGLGVSVVFVGLMKWNTVWFSEQRYGLVSGLTLLLGNVGSILAAGPLAVLLLQYSWRSVFVTAGFISILLALLSWWIVRNRPQDAGFPSVRAMAGEAEEPPRERHWWHELRAVLGNRAVWPGFWVNFGITGSLFAFAGLWGLPLMRDVFDLSGSDASLYTTAALAGFAGGSFLMGGLSDRIGRRRPVILGAGVLSCAVWLGLMLLPWGPGFSGFLLYTLLGLSAGGFVVTYAAAKEVVRPANAGMAIAVVNTGLFLGAAIMQPLFGALIDAGWDGTLLEGVRVYDLQSYRYGLAASAGFAAMATFAALRITETRCRNISLPPVAP</sequence>
<comment type="catalytic activity">
    <reaction evidence="15">
        <text>L-arginyl-L-alpha-amino acid(out) = L-arginyl-L-alpha-amino acid(in)</text>
        <dbReference type="Rhea" id="RHEA:79371"/>
        <dbReference type="ChEBI" id="CHEBI:84315"/>
    </reaction>
</comment>
<comment type="subunit">
    <text evidence="24">Homodimer. Interacts with lysosomal protein GLMP (via lumenal domain); the interaction starts while both proteins are still in the endoplasmic reticulum and is required for stabilization of MFSD1 in lysosomes but has no direct effect on its targeting to lysosomes or transporter activity.</text>
</comment>
<evidence type="ECO:0000313" key="27">
    <source>
        <dbReference type="EMBL" id="SCZ62120.1"/>
    </source>
</evidence>
<evidence type="ECO:0000256" key="7">
    <source>
        <dbReference type="ARBA" id="ARBA00023228"/>
    </source>
</evidence>
<feature type="transmembrane region" description="Helical" evidence="25">
    <location>
        <begin position="299"/>
        <end position="320"/>
    </location>
</feature>
<dbReference type="SUPFAM" id="SSF103473">
    <property type="entry name" value="MFS general substrate transporter"/>
    <property type="match status" value="1"/>
</dbReference>
<evidence type="ECO:0000256" key="24">
    <source>
        <dbReference type="ARBA" id="ARBA00046376"/>
    </source>
</evidence>
<keyword evidence="3" id="KW-0813">Transport</keyword>
<dbReference type="STRING" id="415747.SAMN03097708_02262"/>
<evidence type="ECO:0000256" key="9">
    <source>
        <dbReference type="ARBA" id="ARBA00044878"/>
    </source>
</evidence>
<dbReference type="OrthoDB" id="5620971at2"/>
<dbReference type="PANTHER" id="PTHR23512:SF3">
    <property type="entry name" value="MAJOR FACILITATOR SUPERFAMILY DOMAIN-CONTAINING PROTEIN 1"/>
    <property type="match status" value="1"/>
</dbReference>
<evidence type="ECO:0000256" key="20">
    <source>
        <dbReference type="ARBA" id="ARBA00044924"/>
    </source>
</evidence>
<evidence type="ECO:0000256" key="12">
    <source>
        <dbReference type="ARBA" id="ARBA00044891"/>
    </source>
</evidence>
<reference evidence="27 28" key="1">
    <citation type="submission" date="2016-10" db="EMBL/GenBank/DDBJ databases">
        <authorList>
            <person name="de Groot N.N."/>
        </authorList>
    </citation>
    <scope>NUCLEOTIDE SEQUENCE [LARGE SCALE GENOMIC DNA]</scope>
    <source>
        <strain evidence="27 28">HLD2</strain>
    </source>
</reference>
<feature type="transmembrane region" description="Helical" evidence="25">
    <location>
        <begin position="326"/>
        <end position="346"/>
    </location>
</feature>
<feature type="transmembrane region" description="Helical" evidence="25">
    <location>
        <begin position="12"/>
        <end position="29"/>
    </location>
</feature>
<feature type="transmembrane region" description="Helical" evidence="25">
    <location>
        <begin position="401"/>
        <end position="420"/>
    </location>
</feature>
<dbReference type="InterPro" id="IPR052187">
    <property type="entry name" value="MFSD1"/>
</dbReference>
<feature type="transmembrane region" description="Helical" evidence="25">
    <location>
        <begin position="41"/>
        <end position="62"/>
    </location>
</feature>
<keyword evidence="5 25" id="KW-1133">Transmembrane helix</keyword>
<comment type="subcellular location">
    <subcellularLocation>
        <location evidence="1">Lysosome membrane</location>
        <topology evidence="1">Multi-pass membrane protein</topology>
    </subcellularLocation>
</comment>
<comment type="catalytic activity">
    <reaction evidence="8">
        <text>L-lysyl-L-alanine(out) = L-lysyl-L-alanine(in)</text>
        <dbReference type="Rhea" id="RHEA:79399"/>
        <dbReference type="ChEBI" id="CHEBI:229954"/>
    </reaction>
</comment>
<evidence type="ECO:0000256" key="4">
    <source>
        <dbReference type="ARBA" id="ARBA00022692"/>
    </source>
</evidence>